<evidence type="ECO:0000256" key="5">
    <source>
        <dbReference type="SAM" id="MobiDB-lite"/>
    </source>
</evidence>
<accession>A0AAE3FZQ3</accession>
<dbReference type="AlphaFoldDB" id="A0AAE3FZQ3"/>
<dbReference type="Gene3D" id="2.160.10.10">
    <property type="entry name" value="Hexapeptide repeat proteins"/>
    <property type="match status" value="1"/>
</dbReference>
<dbReference type="Proteomes" id="UP001203207">
    <property type="component" value="Unassembled WGS sequence"/>
</dbReference>
<name>A0AAE3FZQ3_9EURY</name>
<dbReference type="GO" id="GO:0016740">
    <property type="term" value="F:transferase activity"/>
    <property type="evidence" value="ECO:0007669"/>
    <property type="project" value="UniProtKB-KW"/>
</dbReference>
<evidence type="ECO:0000313" key="6">
    <source>
        <dbReference type="EMBL" id="MCL9818106.1"/>
    </source>
</evidence>
<evidence type="ECO:0000313" key="7">
    <source>
        <dbReference type="Proteomes" id="UP001203207"/>
    </source>
</evidence>
<dbReference type="GO" id="GO:0009085">
    <property type="term" value="P:lysine biosynthetic process"/>
    <property type="evidence" value="ECO:0007669"/>
    <property type="project" value="UniProtKB-KW"/>
</dbReference>
<keyword evidence="1" id="KW-0028">Amino-acid biosynthesis</keyword>
<dbReference type="SUPFAM" id="SSF51161">
    <property type="entry name" value="Trimeric LpxA-like enzymes"/>
    <property type="match status" value="1"/>
</dbReference>
<dbReference type="InterPro" id="IPR001451">
    <property type="entry name" value="Hexapep"/>
</dbReference>
<proteinExistence type="predicted"/>
<comment type="caution">
    <text evidence="6">The sequence shown here is derived from an EMBL/GenBank/DDBJ whole genome shotgun (WGS) entry which is preliminary data.</text>
</comment>
<protein>
    <submittedName>
        <fullName evidence="6">N-acetyltransferase</fullName>
    </submittedName>
</protein>
<keyword evidence="2" id="KW-0808">Transferase</keyword>
<dbReference type="PROSITE" id="PS00101">
    <property type="entry name" value="HEXAPEP_TRANSFERASES"/>
    <property type="match status" value="1"/>
</dbReference>
<dbReference type="Pfam" id="PF00132">
    <property type="entry name" value="Hexapep"/>
    <property type="match status" value="1"/>
</dbReference>
<reference evidence="6" key="2">
    <citation type="submission" date="2022-02" db="EMBL/GenBank/DDBJ databases">
        <authorList>
            <person name="Elcheninov A.G."/>
            <person name="Sorokin D.Y."/>
            <person name="Kublanov I.V."/>
        </authorList>
    </citation>
    <scope>NUCLEOTIDE SEQUENCE</scope>
    <source>
        <strain evidence="6">AArc-St2</strain>
    </source>
</reference>
<keyword evidence="4" id="KW-0457">Lysine biosynthesis</keyword>
<dbReference type="InterPro" id="IPR018357">
    <property type="entry name" value="Hexapep_transf_CS"/>
</dbReference>
<dbReference type="EMBL" id="JAKRVX010000007">
    <property type="protein sequence ID" value="MCL9818106.1"/>
    <property type="molecule type" value="Genomic_DNA"/>
</dbReference>
<evidence type="ECO:0000256" key="3">
    <source>
        <dbReference type="ARBA" id="ARBA00022915"/>
    </source>
</evidence>
<reference evidence="6" key="1">
    <citation type="journal article" date="2022" name="Syst. Appl. Microbiol.">
        <title>Natronocalculus amylovorans gen. nov., sp. nov., and Natranaeroarchaeum aerophilus sp. nov., dominant culturable amylolytic natronoarchaea from hypersaline soda lakes in southwestern Siberia.</title>
        <authorList>
            <person name="Sorokin D.Y."/>
            <person name="Elcheninov A.G."/>
            <person name="Khizhniak T.V."/>
            <person name="Koenen M."/>
            <person name="Bale N.J."/>
            <person name="Damste J.S.S."/>
            <person name="Kublanov I.V."/>
        </authorList>
    </citation>
    <scope>NUCLEOTIDE SEQUENCE</scope>
    <source>
        <strain evidence="6">AArc-St2</strain>
    </source>
</reference>
<evidence type="ECO:0000256" key="4">
    <source>
        <dbReference type="ARBA" id="ARBA00023154"/>
    </source>
</evidence>
<evidence type="ECO:0000256" key="1">
    <source>
        <dbReference type="ARBA" id="ARBA00022605"/>
    </source>
</evidence>
<sequence>MRMKPTIGKNETIQEDVTFVDTPTDAPAPDIGDDATIRSGTILYNDVEIGDRFTTGHNAVIREQTRIGDDVLVGTNTIIDGATTIGSQVSLQTGVYIPTHTTIEDSVFIGPRAVLTNDPYPVRKDVELVGPTIQSHASIGANATLLPDVTIGEGAFVAAGAVVLDDVPANKLAVGCPAEIRELPELLTGENQL</sequence>
<dbReference type="Pfam" id="PF14602">
    <property type="entry name" value="Hexapep_2"/>
    <property type="match status" value="1"/>
</dbReference>
<dbReference type="InterPro" id="IPR050179">
    <property type="entry name" value="Trans_hexapeptide_repeat"/>
</dbReference>
<keyword evidence="7" id="KW-1185">Reference proteome</keyword>
<gene>
    <name evidence="6" type="ORF">AArcSt2_14275</name>
</gene>
<dbReference type="PANTHER" id="PTHR43300">
    <property type="entry name" value="ACETYLTRANSFERASE"/>
    <property type="match status" value="1"/>
</dbReference>
<dbReference type="PANTHER" id="PTHR43300:SF10">
    <property type="entry name" value="2,3,4,5-TETRAHYDROPYRIDINE-2,6-DICARBOXYLATE N-ACETYLTRANSFERASE"/>
    <property type="match status" value="1"/>
</dbReference>
<dbReference type="InterPro" id="IPR011004">
    <property type="entry name" value="Trimer_LpxA-like_sf"/>
</dbReference>
<feature type="region of interest" description="Disordered" evidence="5">
    <location>
        <begin position="1"/>
        <end position="33"/>
    </location>
</feature>
<keyword evidence="3" id="KW-0220">Diaminopimelate biosynthesis</keyword>
<evidence type="ECO:0000256" key="2">
    <source>
        <dbReference type="ARBA" id="ARBA00022679"/>
    </source>
</evidence>
<dbReference type="GO" id="GO:0019877">
    <property type="term" value="P:diaminopimelate biosynthetic process"/>
    <property type="evidence" value="ECO:0007669"/>
    <property type="project" value="UniProtKB-KW"/>
</dbReference>
<dbReference type="CDD" id="cd03358">
    <property type="entry name" value="LbH_WxcM_N_like"/>
    <property type="match status" value="1"/>
</dbReference>
<organism evidence="6 7">
    <name type="scientific">Natronocalculus amylovorans</name>
    <dbReference type="NCBI Taxonomy" id="2917812"/>
    <lineage>
        <taxon>Archaea</taxon>
        <taxon>Methanobacteriati</taxon>
        <taxon>Methanobacteriota</taxon>
        <taxon>Stenosarchaea group</taxon>
        <taxon>Halobacteria</taxon>
        <taxon>Halobacteriales</taxon>
        <taxon>Haloferacaceae</taxon>
        <taxon>Natronocalculus</taxon>
    </lineage>
</organism>